<feature type="region of interest" description="Disordered" evidence="2">
    <location>
        <begin position="1"/>
        <end position="73"/>
    </location>
</feature>
<feature type="coiled-coil region" evidence="1">
    <location>
        <begin position="282"/>
        <end position="330"/>
    </location>
</feature>
<gene>
    <name evidence="3" type="ORF">B0H67DRAFT_382239</name>
</gene>
<evidence type="ECO:0000313" key="3">
    <source>
        <dbReference type="EMBL" id="KAK0705367.1"/>
    </source>
</evidence>
<keyword evidence="4" id="KW-1185">Reference proteome</keyword>
<feature type="compositionally biased region" description="Low complexity" evidence="2">
    <location>
        <begin position="18"/>
        <end position="28"/>
    </location>
</feature>
<dbReference type="AlphaFoldDB" id="A0AA40DLN5"/>
<reference evidence="3" key="1">
    <citation type="submission" date="2023-06" db="EMBL/GenBank/DDBJ databases">
        <title>Genome-scale phylogeny and comparative genomics of the fungal order Sordariales.</title>
        <authorList>
            <consortium name="Lawrence Berkeley National Laboratory"/>
            <person name="Hensen N."/>
            <person name="Bonometti L."/>
            <person name="Westerberg I."/>
            <person name="Brannstrom I.O."/>
            <person name="Guillou S."/>
            <person name="Cros-Aarteil S."/>
            <person name="Calhoun S."/>
            <person name="Haridas S."/>
            <person name="Kuo A."/>
            <person name="Mondo S."/>
            <person name="Pangilinan J."/>
            <person name="Riley R."/>
            <person name="Labutti K."/>
            <person name="Andreopoulos B."/>
            <person name="Lipzen A."/>
            <person name="Chen C."/>
            <person name="Yanf M."/>
            <person name="Daum C."/>
            <person name="Ng V."/>
            <person name="Clum A."/>
            <person name="Steindorff A."/>
            <person name="Ohm R."/>
            <person name="Martin F."/>
            <person name="Silar P."/>
            <person name="Natvig D."/>
            <person name="Lalanne C."/>
            <person name="Gautier V."/>
            <person name="Ament-Velasquez S.L."/>
            <person name="Kruys A."/>
            <person name="Hutchinson M.I."/>
            <person name="Powell A.J."/>
            <person name="Barry K."/>
            <person name="Miller A.N."/>
            <person name="Grigoriev I.V."/>
            <person name="Debuchy R."/>
            <person name="Gladieux P."/>
            <person name="Thoren M.H."/>
            <person name="Johannesson H."/>
        </authorList>
    </citation>
    <scope>NUCLEOTIDE SEQUENCE</scope>
    <source>
        <strain evidence="3">SMH4607-1</strain>
    </source>
</reference>
<proteinExistence type="predicted"/>
<dbReference type="EMBL" id="JAUKUA010000007">
    <property type="protein sequence ID" value="KAK0705367.1"/>
    <property type="molecule type" value="Genomic_DNA"/>
</dbReference>
<organism evidence="3 4">
    <name type="scientific">Lasiosphaeris hirsuta</name>
    <dbReference type="NCBI Taxonomy" id="260670"/>
    <lineage>
        <taxon>Eukaryota</taxon>
        <taxon>Fungi</taxon>
        <taxon>Dikarya</taxon>
        <taxon>Ascomycota</taxon>
        <taxon>Pezizomycotina</taxon>
        <taxon>Sordariomycetes</taxon>
        <taxon>Sordariomycetidae</taxon>
        <taxon>Sordariales</taxon>
        <taxon>Lasiosphaeriaceae</taxon>
        <taxon>Lasiosphaeris</taxon>
    </lineage>
</organism>
<evidence type="ECO:0000313" key="4">
    <source>
        <dbReference type="Proteomes" id="UP001172102"/>
    </source>
</evidence>
<evidence type="ECO:0000256" key="1">
    <source>
        <dbReference type="SAM" id="Coils"/>
    </source>
</evidence>
<accession>A0AA40DLN5</accession>
<evidence type="ECO:0000256" key="2">
    <source>
        <dbReference type="SAM" id="MobiDB-lite"/>
    </source>
</evidence>
<protein>
    <submittedName>
        <fullName evidence="3">Uncharacterized protein</fullName>
    </submittedName>
</protein>
<comment type="caution">
    <text evidence="3">The sequence shown here is derived from an EMBL/GenBank/DDBJ whole genome shotgun (WGS) entry which is preliminary data.</text>
</comment>
<keyword evidence="1" id="KW-0175">Coiled coil</keyword>
<name>A0AA40DLN5_9PEZI</name>
<sequence>MSKGDEAAGAGREPELVSSSPLSSLLSSPPSPPSILDDLQHHDEPPSTPPQNKQTRPRLLSHSRSPSLPLPLPAHNSMALHHVGIGTPSPLLSPLRRGYSNFSSSPTWPPRSPPPPLGIIAGSGPREFSEDEGELTRDSRDVLAERLADLVHHLRGAGSAGGAVDELHAKVDEMEAILGGSPGTIGRRATRAVSPVEFRPQHHHRVGAGSGMMMSGIFRPEGDGVGGGVGPEPARVLATPPWLAVTRFGQVTAVESEVKVQVGSATKLAAKAQRPDVTASVVAEAQKLNDTLLEVVKNMKARREESIHIHALLIERAEAAAARILELEKEVIDL</sequence>
<dbReference type="Proteomes" id="UP001172102">
    <property type="component" value="Unassembled WGS sequence"/>
</dbReference>